<dbReference type="RefSeq" id="XP_003176077.1">
    <property type="nucleotide sequence ID" value="XM_003176029.1"/>
</dbReference>
<dbReference type="GeneID" id="10031389"/>
<protein>
    <submittedName>
        <fullName evidence="2">Uncharacterized protein</fullName>
    </submittedName>
</protein>
<dbReference type="OrthoDB" id="10606151at2759"/>
<evidence type="ECO:0000256" key="1">
    <source>
        <dbReference type="SAM" id="MobiDB-lite"/>
    </source>
</evidence>
<evidence type="ECO:0000313" key="3">
    <source>
        <dbReference type="Proteomes" id="UP000002669"/>
    </source>
</evidence>
<feature type="region of interest" description="Disordered" evidence="1">
    <location>
        <begin position="70"/>
        <end position="112"/>
    </location>
</feature>
<feature type="compositionally biased region" description="Acidic residues" evidence="1">
    <location>
        <begin position="103"/>
        <end position="112"/>
    </location>
</feature>
<evidence type="ECO:0000313" key="2">
    <source>
        <dbReference type="EMBL" id="EFQ97125.1"/>
    </source>
</evidence>
<accession>E5R396</accession>
<dbReference type="HOGENOM" id="CLU_1870152_0_0_1"/>
<reference evidence="3" key="1">
    <citation type="journal article" date="2012" name="MBio">
        <title>Comparative genome analysis of Trichophyton rubrum and related dermatophytes reveals candidate genes involved in infection.</title>
        <authorList>
            <person name="Martinez D.A."/>
            <person name="Oliver B.G."/>
            <person name="Graeser Y."/>
            <person name="Goldberg J.M."/>
            <person name="Li W."/>
            <person name="Martinez-Rossi N.M."/>
            <person name="Monod M."/>
            <person name="Shelest E."/>
            <person name="Barton R.C."/>
            <person name="Birch E."/>
            <person name="Brakhage A.A."/>
            <person name="Chen Z."/>
            <person name="Gurr S.J."/>
            <person name="Heiman D."/>
            <person name="Heitman J."/>
            <person name="Kosti I."/>
            <person name="Rossi A."/>
            <person name="Saif S."/>
            <person name="Samalova M."/>
            <person name="Saunders C.W."/>
            <person name="Shea T."/>
            <person name="Summerbell R.C."/>
            <person name="Xu J."/>
            <person name="Young S."/>
            <person name="Zeng Q."/>
            <person name="Birren B.W."/>
            <person name="Cuomo C.A."/>
            <person name="White T.C."/>
        </authorList>
    </citation>
    <scope>NUCLEOTIDE SEQUENCE [LARGE SCALE GENOMIC DNA]</scope>
    <source>
        <strain evidence="3">ATCC MYA-4604 / CBS 118893</strain>
    </source>
</reference>
<gene>
    <name evidence="2" type="ORF">MGYG_00168</name>
</gene>
<feature type="region of interest" description="Disordered" evidence="1">
    <location>
        <begin position="1"/>
        <end position="34"/>
    </location>
</feature>
<feature type="compositionally biased region" description="Low complexity" evidence="1">
    <location>
        <begin position="17"/>
        <end position="33"/>
    </location>
</feature>
<organism evidence="3">
    <name type="scientific">Arthroderma gypseum (strain ATCC MYA-4604 / CBS 118893)</name>
    <name type="common">Microsporum gypseum</name>
    <dbReference type="NCBI Taxonomy" id="535722"/>
    <lineage>
        <taxon>Eukaryota</taxon>
        <taxon>Fungi</taxon>
        <taxon>Dikarya</taxon>
        <taxon>Ascomycota</taxon>
        <taxon>Pezizomycotina</taxon>
        <taxon>Eurotiomycetes</taxon>
        <taxon>Eurotiomycetidae</taxon>
        <taxon>Onygenales</taxon>
        <taxon>Arthrodermataceae</taxon>
        <taxon>Nannizzia</taxon>
    </lineage>
</organism>
<proteinExistence type="predicted"/>
<keyword evidence="3" id="KW-1185">Reference proteome</keyword>
<dbReference type="InParanoid" id="E5R396"/>
<dbReference type="EMBL" id="DS989822">
    <property type="protein sequence ID" value="EFQ97125.1"/>
    <property type="molecule type" value="Genomic_DNA"/>
</dbReference>
<dbReference type="VEuPathDB" id="FungiDB:MGYG_00168"/>
<dbReference type="Proteomes" id="UP000002669">
    <property type="component" value="Unassembled WGS sequence"/>
</dbReference>
<sequence>MAPGRGSRPVEMRHEATVTATVGGSTNSVSGSTLGQARSCAVLARDAARKSRVPPGGYFDVGSFDVAEPRRDSFRPGPWQKYYYPRGHLGPTAETGPFSSIRDDDDDDNSGG</sequence>
<name>E5R396_ARTGP</name>
<dbReference type="eggNOG" id="ENOG502RQXN">
    <property type="taxonomic scope" value="Eukaryota"/>
</dbReference>
<dbReference type="AlphaFoldDB" id="E5R396"/>